<keyword evidence="2 8" id="KW-0812">Transmembrane</keyword>
<dbReference type="InterPro" id="IPR003593">
    <property type="entry name" value="AAA+_ATPase"/>
</dbReference>
<dbReference type="EMBL" id="JBEPMJ010000011">
    <property type="protein sequence ID" value="MET3750526.1"/>
    <property type="molecule type" value="Genomic_DNA"/>
</dbReference>
<dbReference type="PROSITE" id="PS00211">
    <property type="entry name" value="ABC_TRANSPORTER_1"/>
    <property type="match status" value="1"/>
</dbReference>
<proteinExistence type="predicted"/>
<reference evidence="11 12" key="1">
    <citation type="submission" date="2024-06" db="EMBL/GenBank/DDBJ databases">
        <title>Genomic Encyclopedia of Type Strains, Phase IV (KMG-IV): sequencing the most valuable type-strain genomes for metagenomic binning, comparative biology and taxonomic classification.</title>
        <authorList>
            <person name="Goeker M."/>
        </authorList>
    </citation>
    <scope>NUCLEOTIDE SEQUENCE [LARGE SCALE GENOMIC DNA]</scope>
    <source>
        <strain evidence="11 12">DSM 29492</strain>
    </source>
</reference>
<evidence type="ECO:0000256" key="8">
    <source>
        <dbReference type="SAM" id="Phobius"/>
    </source>
</evidence>
<dbReference type="PROSITE" id="PS50893">
    <property type="entry name" value="ABC_TRANSPORTER_2"/>
    <property type="match status" value="1"/>
</dbReference>
<feature type="domain" description="ABC transporter" evidence="9">
    <location>
        <begin position="379"/>
        <end position="612"/>
    </location>
</feature>
<accession>A0ABV2M265</accession>
<keyword evidence="5 8" id="KW-1133">Transmembrane helix</keyword>
<dbReference type="PANTHER" id="PTHR24221:SF654">
    <property type="entry name" value="ATP-BINDING CASSETTE SUB-FAMILY B MEMBER 6"/>
    <property type="match status" value="1"/>
</dbReference>
<evidence type="ECO:0000313" key="12">
    <source>
        <dbReference type="Proteomes" id="UP001549106"/>
    </source>
</evidence>
<sequence>MIDTRLTGLLSHAKKYIVYNIFWQWISLLAQIGAVFSIAGLLGQAAILLESKKEEMFFIQGQNTNGLYMGQTLIVLTICVAVRFICEKLAARASCQASVDVKQVLRKRIYRKMLSLGASYHEQVSTSEVMQVCTEGVEQLEIYFGKYLPQLFYSLLAPLTLFFVLMHISLRASAVLLICVPLIPVSIVAVQKLAKRLLNRYWSIYTGLGDSFLENLQGMTTLKIYQADEMKAKEMDKEAQIFRRITMKVLTMQLNSTSVMDIVAYGGAAAGMIVAASEFLAGTLSFAGALTIILLASEFFIPLRLLGSFFHIAMNGMAASDKIFAILDIPETKISQNSGDKAEGQKRNANFRLKEESLHASEAIKDVNQEEITGKKMKIQFRNVHFSYEKDREILAGIDLDMPAGAFISLVGESGCGKSTIAGILAGRNRGFSGSVTVNGTALEEISEEALMKNVTLIRHNSYLFKGTVEENLRMAKPDAKESEMREVLARVNLLGFLDGQKGVKTELLEQAENLSGGQRQRLALARALLHDSPVYVFDEATSNIDAESEELIMKVIRQLSQTKTVLLISHRLANVVDSDCIYMMKDGKICEQGKHKELLALDGTYGKLYKGQMELENYSNPRRGNSEVMGADRKEKQFFTKESKDKN</sequence>
<gene>
    <name evidence="11" type="ORF">ABID24_001778</name>
</gene>
<dbReference type="Pfam" id="PF00005">
    <property type="entry name" value="ABC_tran"/>
    <property type="match status" value="1"/>
</dbReference>
<evidence type="ECO:0000256" key="5">
    <source>
        <dbReference type="ARBA" id="ARBA00022989"/>
    </source>
</evidence>
<keyword evidence="3" id="KW-0547">Nucleotide-binding</keyword>
<dbReference type="PROSITE" id="PS50929">
    <property type="entry name" value="ABC_TM1F"/>
    <property type="match status" value="1"/>
</dbReference>
<dbReference type="InterPro" id="IPR036640">
    <property type="entry name" value="ABC1_TM_sf"/>
</dbReference>
<dbReference type="InterPro" id="IPR027417">
    <property type="entry name" value="P-loop_NTPase"/>
</dbReference>
<dbReference type="SMART" id="SM00382">
    <property type="entry name" value="AAA"/>
    <property type="match status" value="1"/>
</dbReference>
<evidence type="ECO:0000259" key="9">
    <source>
        <dbReference type="PROSITE" id="PS50893"/>
    </source>
</evidence>
<feature type="compositionally biased region" description="Basic and acidic residues" evidence="7">
    <location>
        <begin position="631"/>
        <end position="648"/>
    </location>
</feature>
<dbReference type="SUPFAM" id="SSF90123">
    <property type="entry name" value="ABC transporter transmembrane region"/>
    <property type="match status" value="1"/>
</dbReference>
<comment type="caution">
    <text evidence="11">The sequence shown here is derived from an EMBL/GenBank/DDBJ whole genome shotgun (WGS) entry which is preliminary data.</text>
</comment>
<dbReference type="Gene3D" id="1.20.1560.10">
    <property type="entry name" value="ABC transporter type 1, transmembrane domain"/>
    <property type="match status" value="1"/>
</dbReference>
<keyword evidence="4" id="KW-0067">ATP-binding</keyword>
<feature type="transmembrane region" description="Helical" evidence="8">
    <location>
        <begin position="21"/>
        <end position="47"/>
    </location>
</feature>
<dbReference type="Pfam" id="PF00664">
    <property type="entry name" value="ABC_membrane"/>
    <property type="match status" value="1"/>
</dbReference>
<evidence type="ECO:0000256" key="1">
    <source>
        <dbReference type="ARBA" id="ARBA00004651"/>
    </source>
</evidence>
<name>A0ABV2M265_9FIRM</name>
<feature type="transmembrane region" description="Helical" evidence="8">
    <location>
        <begin position="151"/>
        <end position="168"/>
    </location>
</feature>
<organism evidence="11 12">
    <name type="scientific">Blautia caecimuris</name>
    <dbReference type="NCBI Taxonomy" id="1796615"/>
    <lineage>
        <taxon>Bacteria</taxon>
        <taxon>Bacillati</taxon>
        <taxon>Bacillota</taxon>
        <taxon>Clostridia</taxon>
        <taxon>Lachnospirales</taxon>
        <taxon>Lachnospiraceae</taxon>
        <taxon>Blautia</taxon>
    </lineage>
</organism>
<feature type="transmembrane region" description="Helical" evidence="8">
    <location>
        <begin position="286"/>
        <end position="307"/>
    </location>
</feature>
<dbReference type="SUPFAM" id="SSF52540">
    <property type="entry name" value="P-loop containing nucleoside triphosphate hydrolases"/>
    <property type="match status" value="1"/>
</dbReference>
<evidence type="ECO:0000256" key="4">
    <source>
        <dbReference type="ARBA" id="ARBA00022840"/>
    </source>
</evidence>
<feature type="transmembrane region" description="Helical" evidence="8">
    <location>
        <begin position="67"/>
        <end position="86"/>
    </location>
</feature>
<evidence type="ECO:0000256" key="6">
    <source>
        <dbReference type="ARBA" id="ARBA00023136"/>
    </source>
</evidence>
<feature type="transmembrane region" description="Helical" evidence="8">
    <location>
        <begin position="262"/>
        <end position="280"/>
    </location>
</feature>
<feature type="domain" description="ABC transmembrane type-1" evidence="10">
    <location>
        <begin position="58"/>
        <end position="315"/>
    </location>
</feature>
<dbReference type="InterPro" id="IPR003439">
    <property type="entry name" value="ABC_transporter-like_ATP-bd"/>
</dbReference>
<dbReference type="Gene3D" id="3.40.50.300">
    <property type="entry name" value="P-loop containing nucleotide triphosphate hydrolases"/>
    <property type="match status" value="1"/>
</dbReference>
<evidence type="ECO:0000259" key="10">
    <source>
        <dbReference type="PROSITE" id="PS50929"/>
    </source>
</evidence>
<dbReference type="InterPro" id="IPR011527">
    <property type="entry name" value="ABC1_TM_dom"/>
</dbReference>
<feature type="transmembrane region" description="Helical" evidence="8">
    <location>
        <begin position="174"/>
        <end position="194"/>
    </location>
</feature>
<keyword evidence="12" id="KW-1185">Reference proteome</keyword>
<dbReference type="InterPro" id="IPR039421">
    <property type="entry name" value="Type_1_exporter"/>
</dbReference>
<evidence type="ECO:0000256" key="2">
    <source>
        <dbReference type="ARBA" id="ARBA00022692"/>
    </source>
</evidence>
<feature type="region of interest" description="Disordered" evidence="7">
    <location>
        <begin position="618"/>
        <end position="648"/>
    </location>
</feature>
<evidence type="ECO:0000256" key="7">
    <source>
        <dbReference type="SAM" id="MobiDB-lite"/>
    </source>
</evidence>
<dbReference type="Proteomes" id="UP001549106">
    <property type="component" value="Unassembled WGS sequence"/>
</dbReference>
<dbReference type="CDD" id="cd18781">
    <property type="entry name" value="ABC_6TM_AarD_CydDC_like"/>
    <property type="match status" value="1"/>
</dbReference>
<dbReference type="RefSeq" id="WP_257464579.1">
    <property type="nucleotide sequence ID" value="NZ_JANJZT010000011.1"/>
</dbReference>
<dbReference type="PANTHER" id="PTHR24221">
    <property type="entry name" value="ATP-BINDING CASSETTE SUB-FAMILY B"/>
    <property type="match status" value="1"/>
</dbReference>
<keyword evidence="6 8" id="KW-0472">Membrane</keyword>
<comment type="subcellular location">
    <subcellularLocation>
        <location evidence="1">Cell membrane</location>
        <topology evidence="1">Multi-pass membrane protein</topology>
    </subcellularLocation>
</comment>
<dbReference type="InterPro" id="IPR017871">
    <property type="entry name" value="ABC_transporter-like_CS"/>
</dbReference>
<evidence type="ECO:0000313" key="11">
    <source>
        <dbReference type="EMBL" id="MET3750526.1"/>
    </source>
</evidence>
<evidence type="ECO:0000256" key="3">
    <source>
        <dbReference type="ARBA" id="ARBA00022741"/>
    </source>
</evidence>
<protein>
    <submittedName>
        <fullName evidence="11">ABC-type transport system involved in cytochrome bd biosynthesis fused ATPase/permease subunit</fullName>
    </submittedName>
</protein>